<keyword evidence="5 9" id="KW-1133">Transmembrane helix</keyword>
<evidence type="ECO:0000256" key="3">
    <source>
        <dbReference type="ARBA" id="ARBA00022475"/>
    </source>
</evidence>
<feature type="transmembrane region" description="Helical" evidence="9">
    <location>
        <begin position="53"/>
        <end position="70"/>
    </location>
</feature>
<evidence type="ECO:0000256" key="4">
    <source>
        <dbReference type="ARBA" id="ARBA00022692"/>
    </source>
</evidence>
<dbReference type="AlphaFoldDB" id="A0A940MVM1"/>
<dbReference type="Pfam" id="PF25539">
    <property type="entry name" value="Bestrophin_2"/>
    <property type="match status" value="1"/>
</dbReference>
<protein>
    <submittedName>
        <fullName evidence="10">Bestrophin</fullName>
    </submittedName>
</protein>
<dbReference type="PANTHER" id="PTHR33281:SF19">
    <property type="entry name" value="VOLTAGE-DEPENDENT ANION CHANNEL-FORMING PROTEIN YNEE"/>
    <property type="match status" value="1"/>
</dbReference>
<name>A0A940MVM1_9PROT</name>
<keyword evidence="3" id="KW-1003">Cell membrane</keyword>
<keyword evidence="4 9" id="KW-0812">Transmembrane</keyword>
<comment type="similarity">
    <text evidence="8">Belongs to the anion channel-forming bestrophin (TC 1.A.46) family.</text>
</comment>
<dbReference type="RefSeq" id="WP_209370182.1">
    <property type="nucleotide sequence ID" value="NZ_JAGIZA010000001.1"/>
</dbReference>
<keyword evidence="7 9" id="KW-0472">Membrane</keyword>
<dbReference type="Proteomes" id="UP000677537">
    <property type="component" value="Unassembled WGS sequence"/>
</dbReference>
<comment type="caution">
    <text evidence="10">The sequence shown here is derived from an EMBL/GenBank/DDBJ whole genome shotgun (WGS) entry which is preliminary data.</text>
</comment>
<reference evidence="10" key="1">
    <citation type="submission" date="2021-03" db="EMBL/GenBank/DDBJ databases">
        <authorList>
            <person name="So Y."/>
        </authorList>
    </citation>
    <scope>NUCLEOTIDE SEQUENCE</scope>
    <source>
        <strain evidence="10">SG15</strain>
    </source>
</reference>
<gene>
    <name evidence="10" type="ORF">J5Y10_02290</name>
</gene>
<dbReference type="GO" id="GO:0005886">
    <property type="term" value="C:plasma membrane"/>
    <property type="evidence" value="ECO:0007669"/>
    <property type="project" value="UniProtKB-SubCell"/>
</dbReference>
<dbReference type="InterPro" id="IPR044669">
    <property type="entry name" value="YneE/VCCN1/2-like"/>
</dbReference>
<proteinExistence type="inferred from homology"/>
<evidence type="ECO:0000256" key="9">
    <source>
        <dbReference type="SAM" id="Phobius"/>
    </source>
</evidence>
<evidence type="ECO:0000313" key="10">
    <source>
        <dbReference type="EMBL" id="MBP0491604.1"/>
    </source>
</evidence>
<feature type="transmembrane region" description="Helical" evidence="9">
    <location>
        <begin position="20"/>
        <end position="41"/>
    </location>
</feature>
<organism evidence="10 11">
    <name type="scientific">Roseomonas indoligenes</name>
    <dbReference type="NCBI Taxonomy" id="2820811"/>
    <lineage>
        <taxon>Bacteria</taxon>
        <taxon>Pseudomonadati</taxon>
        <taxon>Pseudomonadota</taxon>
        <taxon>Alphaproteobacteria</taxon>
        <taxon>Acetobacterales</taxon>
        <taxon>Roseomonadaceae</taxon>
        <taxon>Roseomonas</taxon>
    </lineage>
</organism>
<keyword evidence="11" id="KW-1185">Reference proteome</keyword>
<evidence type="ECO:0000256" key="8">
    <source>
        <dbReference type="ARBA" id="ARBA00034708"/>
    </source>
</evidence>
<sequence>MIVRSRPGPLDLLVAMRGSIVPLVAPRVLVVAVLALVLAVIERLAPGRFPEMTAAPFTVLGLALSIFLGFRNSACHARWWEGRQLWGQLITENRHFAREVSALVADPLIRARLARRSAAFAHLLAAALRDRDGLESARPWLPPEEARALAGLRNPGSAVLRAQSAELAALLREGGITDILYQTLAEPLARMTSVQAACERIHNTPLPYAYSLLLHRTAWIFCLLMPFGFVGTLGVGTPVVAAIFAYTLFGLDALGDELEDPFGLEVNDLPVDAMVRIIEIDLLEALGEPAPEPLRPVNYVLR</sequence>
<keyword evidence="2" id="KW-0813">Transport</keyword>
<evidence type="ECO:0000256" key="5">
    <source>
        <dbReference type="ARBA" id="ARBA00022989"/>
    </source>
</evidence>
<accession>A0A940MVM1</accession>
<dbReference type="GO" id="GO:0005254">
    <property type="term" value="F:chloride channel activity"/>
    <property type="evidence" value="ECO:0007669"/>
    <property type="project" value="InterPro"/>
</dbReference>
<evidence type="ECO:0000256" key="6">
    <source>
        <dbReference type="ARBA" id="ARBA00023065"/>
    </source>
</evidence>
<evidence type="ECO:0000313" key="11">
    <source>
        <dbReference type="Proteomes" id="UP000677537"/>
    </source>
</evidence>
<feature type="transmembrane region" description="Helical" evidence="9">
    <location>
        <begin position="218"/>
        <end position="249"/>
    </location>
</feature>
<evidence type="ECO:0000256" key="7">
    <source>
        <dbReference type="ARBA" id="ARBA00023136"/>
    </source>
</evidence>
<evidence type="ECO:0000256" key="2">
    <source>
        <dbReference type="ARBA" id="ARBA00022448"/>
    </source>
</evidence>
<comment type="subcellular location">
    <subcellularLocation>
        <location evidence="1">Cell membrane</location>
        <topology evidence="1">Multi-pass membrane protein</topology>
    </subcellularLocation>
</comment>
<dbReference type="EMBL" id="JAGIZA010000001">
    <property type="protein sequence ID" value="MBP0491604.1"/>
    <property type="molecule type" value="Genomic_DNA"/>
</dbReference>
<dbReference type="PANTHER" id="PTHR33281">
    <property type="entry name" value="UPF0187 PROTEIN YNEE"/>
    <property type="match status" value="1"/>
</dbReference>
<keyword evidence="6" id="KW-0406">Ion transport</keyword>
<evidence type="ECO:0000256" key="1">
    <source>
        <dbReference type="ARBA" id="ARBA00004651"/>
    </source>
</evidence>